<dbReference type="PANTHER" id="PTHR14226">
    <property type="entry name" value="NEUROPATHY TARGET ESTERASE/SWISS CHEESE D.MELANOGASTER"/>
    <property type="match status" value="1"/>
</dbReference>
<evidence type="ECO:0000256" key="2">
    <source>
        <dbReference type="ARBA" id="ARBA00022963"/>
    </source>
</evidence>
<evidence type="ECO:0000256" key="3">
    <source>
        <dbReference type="ARBA" id="ARBA00023098"/>
    </source>
</evidence>
<keyword evidence="3 4" id="KW-0443">Lipid metabolism</keyword>
<dbReference type="Proteomes" id="UP000199034">
    <property type="component" value="Unassembled WGS sequence"/>
</dbReference>
<keyword evidence="2 4" id="KW-0442">Lipid degradation</keyword>
<dbReference type="AlphaFoldDB" id="A0A1G6Z8Q4"/>
<name>A0A1G6Z8Q4_9ACTN</name>
<dbReference type="PROSITE" id="PS51635">
    <property type="entry name" value="PNPLA"/>
    <property type="match status" value="1"/>
</dbReference>
<accession>A0A1G6Z8Q4</accession>
<keyword evidence="6" id="KW-1185">Reference proteome</keyword>
<protein>
    <submittedName>
        <fullName evidence="5">NTE family protein</fullName>
    </submittedName>
</protein>
<sequence length="270" mass="27965">MTTTNHRDVLVLSGGAARGAVQVGMAEVLLARGVRPAALVGTSVGALNAAYLAADPTPTGAARLGALWSGLSGRDVFPGSPWTRLGHVVRNPASLYSSAGLQRMIAAWAPTARLEDLPVPVRVVTARLDTSEAVYHSSGELARLLLASTALPGIFDPVRLDDGTHVDGGIADLVPVAGTAGLGATRIFVLDASVPARLGRVRSPLDVLLASLACSMRVRAAVDPGPGVEVHHLRAPDLGTRMSDFSRTRDHLALGREAALEHLFPVPTAA</sequence>
<dbReference type="InterPro" id="IPR016035">
    <property type="entry name" value="Acyl_Trfase/lysoPLipase"/>
</dbReference>
<dbReference type="InterPro" id="IPR002641">
    <property type="entry name" value="PNPLA_dom"/>
</dbReference>
<dbReference type="STRING" id="1045774.SAMN05421872_11347"/>
<dbReference type="PANTHER" id="PTHR14226:SF29">
    <property type="entry name" value="NEUROPATHY TARGET ESTERASE SWS"/>
    <property type="match status" value="1"/>
</dbReference>
<reference evidence="5 6" key="1">
    <citation type="submission" date="2016-10" db="EMBL/GenBank/DDBJ databases">
        <authorList>
            <person name="de Groot N.N."/>
        </authorList>
    </citation>
    <scope>NUCLEOTIDE SEQUENCE [LARGE SCALE GENOMIC DNA]</scope>
    <source>
        <strain evidence="5 6">CGMCC 4.6858</strain>
    </source>
</reference>
<keyword evidence="1 4" id="KW-0378">Hydrolase</keyword>
<dbReference type="InterPro" id="IPR050301">
    <property type="entry name" value="NTE"/>
</dbReference>
<feature type="short sequence motif" description="DGA/G" evidence="4">
    <location>
        <begin position="167"/>
        <end position="169"/>
    </location>
</feature>
<dbReference type="SUPFAM" id="SSF52151">
    <property type="entry name" value="FabD/lysophospholipase-like"/>
    <property type="match status" value="1"/>
</dbReference>
<organism evidence="5 6">
    <name type="scientific">Nocardioides lianchengensis</name>
    <dbReference type="NCBI Taxonomy" id="1045774"/>
    <lineage>
        <taxon>Bacteria</taxon>
        <taxon>Bacillati</taxon>
        <taxon>Actinomycetota</taxon>
        <taxon>Actinomycetes</taxon>
        <taxon>Propionibacteriales</taxon>
        <taxon>Nocardioidaceae</taxon>
        <taxon>Nocardioides</taxon>
    </lineage>
</organism>
<dbReference type="EMBL" id="FMZM01000013">
    <property type="protein sequence ID" value="SDD98842.1"/>
    <property type="molecule type" value="Genomic_DNA"/>
</dbReference>
<evidence type="ECO:0000313" key="5">
    <source>
        <dbReference type="EMBL" id="SDD98842.1"/>
    </source>
</evidence>
<gene>
    <name evidence="5" type="ORF">SAMN05421872_11347</name>
</gene>
<dbReference type="Gene3D" id="3.40.1090.10">
    <property type="entry name" value="Cytosolic phospholipase A2 catalytic domain"/>
    <property type="match status" value="2"/>
</dbReference>
<feature type="active site" description="Nucleophile" evidence="4">
    <location>
        <position position="43"/>
    </location>
</feature>
<evidence type="ECO:0000256" key="4">
    <source>
        <dbReference type="PROSITE-ProRule" id="PRU01161"/>
    </source>
</evidence>
<evidence type="ECO:0000313" key="6">
    <source>
        <dbReference type="Proteomes" id="UP000199034"/>
    </source>
</evidence>
<dbReference type="RefSeq" id="WP_090860257.1">
    <property type="nucleotide sequence ID" value="NZ_FMZM01000013.1"/>
</dbReference>
<proteinExistence type="predicted"/>
<dbReference type="Pfam" id="PF01734">
    <property type="entry name" value="Patatin"/>
    <property type="match status" value="1"/>
</dbReference>
<dbReference type="OrthoDB" id="4080114at2"/>
<feature type="short sequence motif" description="GXSXG" evidence="4">
    <location>
        <begin position="41"/>
        <end position="45"/>
    </location>
</feature>
<evidence type="ECO:0000256" key="1">
    <source>
        <dbReference type="ARBA" id="ARBA00022801"/>
    </source>
</evidence>
<feature type="active site" description="Proton acceptor" evidence="4">
    <location>
        <position position="167"/>
    </location>
</feature>
<comment type="caution">
    <text evidence="4">Lacks conserved residue(s) required for the propagation of feature annotation.</text>
</comment>
<dbReference type="GO" id="GO:0016787">
    <property type="term" value="F:hydrolase activity"/>
    <property type="evidence" value="ECO:0007669"/>
    <property type="project" value="UniProtKB-UniRule"/>
</dbReference>
<dbReference type="GO" id="GO:0016042">
    <property type="term" value="P:lipid catabolic process"/>
    <property type="evidence" value="ECO:0007669"/>
    <property type="project" value="UniProtKB-UniRule"/>
</dbReference>